<evidence type="ECO:0000259" key="3">
    <source>
        <dbReference type="SMART" id="SM01218"/>
    </source>
</evidence>
<sequence length="231" mass="23402">MGDKIDMSLDDIIKSNKKPGRGGGRGGRGAGGRGNRGRQSRGAGGGGRGVFRGGVQKRRQGGRGGNRSFGRTPPKGNTDDVWQHDMYDGSGAAAIKRLRSPGGGLQTGSGKLHISNLDFGVRRPMSIQLIGASESILSGGSVGGGGGSQGQRFRGGGGRGGGSRRGDGASGGGQRRSNGFGSGRGGRGGGRGRGRGGRGGGGDRKPLTAEELDAQWKLIELGGKTHERWTL</sequence>
<dbReference type="PANTHER" id="PTHR19965:SF82">
    <property type="entry name" value="THO COMPLEX SUBUNIT 4"/>
    <property type="match status" value="1"/>
</dbReference>
<evidence type="ECO:0000313" key="4">
    <source>
        <dbReference type="EMBL" id="WAQ97151.1"/>
    </source>
</evidence>
<keyword evidence="5" id="KW-1185">Reference proteome</keyword>
<feature type="domain" description="Chromatin target of PRMT1 protein C-terminal" evidence="3">
    <location>
        <begin position="153"/>
        <end position="219"/>
    </location>
</feature>
<feature type="region of interest" description="Disordered" evidence="2">
    <location>
        <begin position="1"/>
        <end position="85"/>
    </location>
</feature>
<dbReference type="InterPro" id="IPR051229">
    <property type="entry name" value="ALYREF_mRNA_export"/>
</dbReference>
<dbReference type="PANTHER" id="PTHR19965">
    <property type="entry name" value="RNA AND EXPORT FACTOR BINDING PROTEIN"/>
    <property type="match status" value="1"/>
</dbReference>
<dbReference type="Proteomes" id="UP001164746">
    <property type="component" value="Chromosome 2"/>
</dbReference>
<evidence type="ECO:0000313" key="5">
    <source>
        <dbReference type="Proteomes" id="UP001164746"/>
    </source>
</evidence>
<feature type="compositionally biased region" description="Gly residues" evidence="2">
    <location>
        <begin position="21"/>
        <end position="34"/>
    </location>
</feature>
<protein>
    <submittedName>
        <fullName evidence="4">ALRF2-like protein</fullName>
    </submittedName>
</protein>
<proteinExistence type="predicted"/>
<feature type="compositionally biased region" description="Basic and acidic residues" evidence="2">
    <location>
        <begin position="1"/>
        <end position="14"/>
    </location>
</feature>
<dbReference type="EMBL" id="CP111013">
    <property type="protein sequence ID" value="WAQ97151.1"/>
    <property type="molecule type" value="Genomic_DNA"/>
</dbReference>
<evidence type="ECO:0000256" key="1">
    <source>
        <dbReference type="ARBA" id="ARBA00022884"/>
    </source>
</evidence>
<accession>A0ABY7DJN9</accession>
<evidence type="ECO:0000256" key="2">
    <source>
        <dbReference type="SAM" id="MobiDB-lite"/>
    </source>
</evidence>
<feature type="compositionally biased region" description="Gly residues" evidence="2">
    <location>
        <begin position="42"/>
        <end position="52"/>
    </location>
</feature>
<organism evidence="4 5">
    <name type="scientific">Mya arenaria</name>
    <name type="common">Soft-shell clam</name>
    <dbReference type="NCBI Taxonomy" id="6604"/>
    <lineage>
        <taxon>Eukaryota</taxon>
        <taxon>Metazoa</taxon>
        <taxon>Spiralia</taxon>
        <taxon>Lophotrochozoa</taxon>
        <taxon>Mollusca</taxon>
        <taxon>Bivalvia</taxon>
        <taxon>Autobranchia</taxon>
        <taxon>Heteroconchia</taxon>
        <taxon>Euheterodonta</taxon>
        <taxon>Imparidentia</taxon>
        <taxon>Neoheterodontei</taxon>
        <taxon>Myida</taxon>
        <taxon>Myoidea</taxon>
        <taxon>Myidae</taxon>
        <taxon>Mya</taxon>
    </lineage>
</organism>
<dbReference type="SMART" id="SM01218">
    <property type="entry name" value="FoP_duplication"/>
    <property type="match status" value="1"/>
</dbReference>
<keyword evidence="1" id="KW-0694">RNA-binding</keyword>
<name>A0ABY7DJN9_MYAAR</name>
<dbReference type="InterPro" id="IPR025715">
    <property type="entry name" value="FoP_C"/>
</dbReference>
<gene>
    <name evidence="4" type="ORF">MAR_029841</name>
</gene>
<feature type="compositionally biased region" description="Gly residues" evidence="2">
    <location>
        <begin position="140"/>
        <end position="189"/>
    </location>
</feature>
<reference evidence="4" key="1">
    <citation type="submission" date="2022-11" db="EMBL/GenBank/DDBJ databases">
        <title>Centuries of genome instability and evolution in soft-shell clam transmissible cancer (bioRxiv).</title>
        <authorList>
            <person name="Hart S.F.M."/>
            <person name="Yonemitsu M.A."/>
            <person name="Giersch R.M."/>
            <person name="Beal B.F."/>
            <person name="Arriagada G."/>
            <person name="Davis B.W."/>
            <person name="Ostrander E.A."/>
            <person name="Goff S.P."/>
            <person name="Metzger M.J."/>
        </authorList>
    </citation>
    <scope>NUCLEOTIDE SEQUENCE</scope>
    <source>
        <strain evidence="4">MELC-2E11</strain>
        <tissue evidence="4">Siphon/mantle</tissue>
    </source>
</reference>
<feature type="region of interest" description="Disordered" evidence="2">
    <location>
        <begin position="140"/>
        <end position="209"/>
    </location>
</feature>